<gene>
    <name evidence="1" type="ORF">GCM10009550_26480</name>
</gene>
<reference evidence="2" key="1">
    <citation type="journal article" date="2019" name="Int. J. Syst. Evol. Microbiol.">
        <title>The Global Catalogue of Microorganisms (GCM) 10K type strain sequencing project: providing services to taxonomists for standard genome sequencing and annotation.</title>
        <authorList>
            <consortium name="The Broad Institute Genomics Platform"/>
            <consortium name="The Broad Institute Genome Sequencing Center for Infectious Disease"/>
            <person name="Wu L."/>
            <person name="Ma J."/>
        </authorList>
    </citation>
    <scope>NUCLEOTIDE SEQUENCE [LARGE SCALE GENOMIC DNA]</scope>
    <source>
        <strain evidence="2">JCM 10696</strain>
    </source>
</reference>
<name>A0ABP4BCQ0_9ACTN</name>
<evidence type="ECO:0000313" key="1">
    <source>
        <dbReference type="EMBL" id="GAA0949279.1"/>
    </source>
</evidence>
<protein>
    <submittedName>
        <fullName evidence="1">Uncharacterized protein</fullName>
    </submittedName>
</protein>
<proteinExistence type="predicted"/>
<dbReference type="EMBL" id="BAAAHH010000008">
    <property type="protein sequence ID" value="GAA0949279.1"/>
    <property type="molecule type" value="Genomic_DNA"/>
</dbReference>
<dbReference type="RefSeq" id="WP_344240364.1">
    <property type="nucleotide sequence ID" value="NZ_BAAAHH010000008.1"/>
</dbReference>
<dbReference type="Proteomes" id="UP001500665">
    <property type="component" value="Unassembled WGS sequence"/>
</dbReference>
<sequence>MTGGGLSALLDPAVDLVPARTGRALRFHGGDRAVIPAAPQLELDRLFGFGGRFFPGRGEPATGN</sequence>
<keyword evidence="2" id="KW-1185">Reference proteome</keyword>
<organism evidence="1 2">
    <name type="scientific">Actinocorallia libanotica</name>
    <dbReference type="NCBI Taxonomy" id="46162"/>
    <lineage>
        <taxon>Bacteria</taxon>
        <taxon>Bacillati</taxon>
        <taxon>Actinomycetota</taxon>
        <taxon>Actinomycetes</taxon>
        <taxon>Streptosporangiales</taxon>
        <taxon>Thermomonosporaceae</taxon>
        <taxon>Actinocorallia</taxon>
    </lineage>
</organism>
<evidence type="ECO:0000313" key="2">
    <source>
        <dbReference type="Proteomes" id="UP001500665"/>
    </source>
</evidence>
<comment type="caution">
    <text evidence="1">The sequence shown here is derived from an EMBL/GenBank/DDBJ whole genome shotgun (WGS) entry which is preliminary data.</text>
</comment>
<accession>A0ABP4BCQ0</accession>